<accession>A0A1S0U5X1</accession>
<dbReference type="GeneID" id="9940257"/>
<protein>
    <submittedName>
        <fullName evidence="1">Uncharacterized protein</fullName>
    </submittedName>
</protein>
<gene>
    <name evidence="1" type="ORF">LOAG_02871</name>
</gene>
<dbReference type="AlphaFoldDB" id="A0A1S0U5X1"/>
<name>A0A1S0U5X1_LOALO</name>
<reference evidence="1" key="1">
    <citation type="submission" date="2012-04" db="EMBL/GenBank/DDBJ databases">
        <title>The Genome Sequence of Loa loa.</title>
        <authorList>
            <consortium name="The Broad Institute Genome Sequencing Platform"/>
            <consortium name="Broad Institute Genome Sequencing Center for Infectious Disease"/>
            <person name="Nutman T.B."/>
            <person name="Fink D.L."/>
            <person name="Russ C."/>
            <person name="Young S."/>
            <person name="Zeng Q."/>
            <person name="Gargeya S."/>
            <person name="Alvarado L."/>
            <person name="Berlin A."/>
            <person name="Chapman S.B."/>
            <person name="Chen Z."/>
            <person name="Freedman E."/>
            <person name="Gellesch M."/>
            <person name="Goldberg J."/>
            <person name="Griggs A."/>
            <person name="Gujja S."/>
            <person name="Heilman E.R."/>
            <person name="Heiman D."/>
            <person name="Howarth C."/>
            <person name="Mehta T."/>
            <person name="Neiman D."/>
            <person name="Pearson M."/>
            <person name="Roberts A."/>
            <person name="Saif S."/>
            <person name="Shea T."/>
            <person name="Shenoy N."/>
            <person name="Sisk P."/>
            <person name="Stolte C."/>
            <person name="Sykes S."/>
            <person name="White J."/>
            <person name="Yandava C."/>
            <person name="Haas B."/>
            <person name="Henn M.R."/>
            <person name="Nusbaum C."/>
            <person name="Birren B."/>
        </authorList>
    </citation>
    <scope>NUCLEOTIDE SEQUENCE [LARGE SCALE GENOMIC DNA]</scope>
</reference>
<sequence length="110" mass="12634">MKRIITTGQSQQKRNLKEYPQLERMILPRCKRLFIVAFMPLLLITPLKCPVDIHEQQLSPKLFLTHEETAGVKIAVHTPKRALIVPCGRHRYYAVIRAVQPPVAALHDFG</sequence>
<dbReference type="InParanoid" id="A0A1S0U5X1"/>
<dbReference type="EMBL" id="JH712077">
    <property type="protein sequence ID" value="EFO25615.1"/>
    <property type="molecule type" value="Genomic_DNA"/>
</dbReference>
<organism evidence="1">
    <name type="scientific">Loa loa</name>
    <name type="common">Eye worm</name>
    <name type="synonym">Filaria loa</name>
    <dbReference type="NCBI Taxonomy" id="7209"/>
    <lineage>
        <taxon>Eukaryota</taxon>
        <taxon>Metazoa</taxon>
        <taxon>Ecdysozoa</taxon>
        <taxon>Nematoda</taxon>
        <taxon>Chromadorea</taxon>
        <taxon>Rhabditida</taxon>
        <taxon>Spirurina</taxon>
        <taxon>Spiruromorpha</taxon>
        <taxon>Filarioidea</taxon>
        <taxon>Onchocercidae</taxon>
        <taxon>Loa</taxon>
    </lineage>
</organism>
<dbReference type="RefSeq" id="XP_003138456.1">
    <property type="nucleotide sequence ID" value="XM_003138408.1"/>
</dbReference>
<dbReference type="KEGG" id="loa:LOAG_02871"/>
<evidence type="ECO:0000313" key="1">
    <source>
        <dbReference type="EMBL" id="EFO25615.1"/>
    </source>
</evidence>
<dbReference type="CTD" id="9940257"/>
<proteinExistence type="predicted"/>